<dbReference type="InterPro" id="IPR050246">
    <property type="entry name" value="Class_II_FBP_aldolase"/>
</dbReference>
<dbReference type="GO" id="GO:0005975">
    <property type="term" value="P:carbohydrate metabolic process"/>
    <property type="evidence" value="ECO:0007669"/>
    <property type="project" value="InterPro"/>
</dbReference>
<gene>
    <name evidence="1" type="ORF">LCGC14_1482030</name>
</gene>
<dbReference type="InterPro" id="IPR013785">
    <property type="entry name" value="Aldolase_TIM"/>
</dbReference>
<dbReference type="GO" id="GO:0016832">
    <property type="term" value="F:aldehyde-lyase activity"/>
    <property type="evidence" value="ECO:0007669"/>
    <property type="project" value="InterPro"/>
</dbReference>
<dbReference type="AlphaFoldDB" id="A0A0F9J9Y0"/>
<dbReference type="PANTHER" id="PTHR30304">
    <property type="entry name" value="D-TAGATOSE-1,6-BISPHOSPHATE ALDOLASE"/>
    <property type="match status" value="1"/>
</dbReference>
<evidence type="ECO:0000313" key="1">
    <source>
        <dbReference type="EMBL" id="KKM66353.1"/>
    </source>
</evidence>
<comment type="caution">
    <text evidence="1">The sequence shown here is derived from an EMBL/GenBank/DDBJ whole genome shotgun (WGS) entry which is preliminary data.</text>
</comment>
<name>A0A0F9J9Y0_9ZZZZ</name>
<evidence type="ECO:0008006" key="2">
    <source>
        <dbReference type="Google" id="ProtNLM"/>
    </source>
</evidence>
<protein>
    <recommendedName>
        <fullName evidence="2">Aldolase</fullName>
    </recommendedName>
</protein>
<dbReference type="Gene3D" id="3.20.20.70">
    <property type="entry name" value="Aldolase class I"/>
    <property type="match status" value="1"/>
</dbReference>
<organism evidence="1">
    <name type="scientific">marine sediment metagenome</name>
    <dbReference type="NCBI Taxonomy" id="412755"/>
    <lineage>
        <taxon>unclassified sequences</taxon>
        <taxon>metagenomes</taxon>
        <taxon>ecological metagenomes</taxon>
    </lineage>
</organism>
<dbReference type="EMBL" id="LAZR01010550">
    <property type="protein sequence ID" value="KKM66353.1"/>
    <property type="molecule type" value="Genomic_DNA"/>
</dbReference>
<dbReference type="Pfam" id="PF01116">
    <property type="entry name" value="F_bP_aldolase"/>
    <property type="match status" value="1"/>
</dbReference>
<dbReference type="InterPro" id="IPR000771">
    <property type="entry name" value="FBA_II"/>
</dbReference>
<dbReference type="SUPFAM" id="SSF51569">
    <property type="entry name" value="Aldolase"/>
    <property type="match status" value="1"/>
</dbReference>
<accession>A0A0F9J9Y0</accession>
<dbReference type="GO" id="GO:0008270">
    <property type="term" value="F:zinc ion binding"/>
    <property type="evidence" value="ECO:0007669"/>
    <property type="project" value="InterPro"/>
</dbReference>
<reference evidence="1" key="1">
    <citation type="journal article" date="2015" name="Nature">
        <title>Complex archaea that bridge the gap between prokaryotes and eukaryotes.</title>
        <authorList>
            <person name="Spang A."/>
            <person name="Saw J.H."/>
            <person name="Jorgensen S.L."/>
            <person name="Zaremba-Niedzwiedzka K."/>
            <person name="Martijn J."/>
            <person name="Lind A.E."/>
            <person name="van Eijk R."/>
            <person name="Schleper C."/>
            <person name="Guy L."/>
            <person name="Ettema T.J."/>
        </authorList>
    </citation>
    <scope>NUCLEOTIDE SEQUENCE</scope>
</reference>
<proteinExistence type="predicted"/>
<sequence length="454" mass="51531">MIYRNEKELLDHCNIEIIGGKTEIKDLDFFKNSAADNLVDNLLLSHSDHLKNICHWVVFEAASKFGIIPSSIQTLYEASAKHNLTHFSVPAINLRTLTYDSARAVFRAAEKINAGPFIFEIARSEIGYTEQRPLEYSSFVILAAIREGFRGPVFIQGDHFQVKAKNFLQDRDREVNQLKDMISEAIQAGFYNIDIDSSTLVDLSKSTIDEQQKLNYEICALLTKFIRELQPKGIEISVGGEIGEVGGKNSTPEELQAFMRGYISMMQGITGISKISIQTGTTHGGIILPDGSMEKAKIDFDTLKVLSQIARTEFGMAGAVQHGASTLPKDAFHHFPEYECAEIHLATQFQNIVYDYLPSSLKDEIYAWLHKNCSDEKKPEQTDDQFIYKTRKKAFGPFKRQIYSLPDDIKNKISSALEEEFSFLFEKLSLNDTRVFVEKYVKSPWVEKKKEDFL</sequence>
<dbReference type="PANTHER" id="PTHR30304:SF0">
    <property type="entry name" value="D-TAGATOSE-1,6-BISPHOSPHATE ALDOLASE SUBUNIT GATY-RELATED"/>
    <property type="match status" value="1"/>
</dbReference>